<accession>A0A386HT52</accession>
<proteinExistence type="inferred from homology"/>
<evidence type="ECO:0000256" key="4">
    <source>
        <dbReference type="ARBA" id="ARBA00023136"/>
    </source>
</evidence>
<dbReference type="Pfam" id="PF14322">
    <property type="entry name" value="SusD-like_3"/>
    <property type="match status" value="1"/>
</dbReference>
<keyword evidence="5" id="KW-0998">Cell outer membrane</keyword>
<dbReference type="KEGG" id="ark:D6B99_13130"/>
<comment type="subcellular location">
    <subcellularLocation>
        <location evidence="1">Cell outer membrane</location>
    </subcellularLocation>
</comment>
<gene>
    <name evidence="8" type="ORF">D6B99_13130</name>
</gene>
<dbReference type="EMBL" id="CP032489">
    <property type="protein sequence ID" value="AYD48464.1"/>
    <property type="molecule type" value="Genomic_DNA"/>
</dbReference>
<organism evidence="8 9">
    <name type="scientific">Arachidicoccus soli</name>
    <dbReference type="NCBI Taxonomy" id="2341117"/>
    <lineage>
        <taxon>Bacteria</taxon>
        <taxon>Pseudomonadati</taxon>
        <taxon>Bacteroidota</taxon>
        <taxon>Chitinophagia</taxon>
        <taxon>Chitinophagales</taxon>
        <taxon>Chitinophagaceae</taxon>
        <taxon>Arachidicoccus</taxon>
    </lineage>
</organism>
<evidence type="ECO:0000259" key="7">
    <source>
        <dbReference type="Pfam" id="PF14322"/>
    </source>
</evidence>
<evidence type="ECO:0000256" key="5">
    <source>
        <dbReference type="ARBA" id="ARBA00023237"/>
    </source>
</evidence>
<feature type="domain" description="SusD-like N-terminal" evidence="7">
    <location>
        <begin position="29"/>
        <end position="231"/>
    </location>
</feature>
<dbReference type="GO" id="GO:0009279">
    <property type="term" value="C:cell outer membrane"/>
    <property type="evidence" value="ECO:0007669"/>
    <property type="project" value="UniProtKB-SubCell"/>
</dbReference>
<evidence type="ECO:0000256" key="3">
    <source>
        <dbReference type="ARBA" id="ARBA00022729"/>
    </source>
</evidence>
<dbReference type="SUPFAM" id="SSF48452">
    <property type="entry name" value="TPR-like"/>
    <property type="match status" value="1"/>
</dbReference>
<feature type="domain" description="RagB/SusD" evidence="6">
    <location>
        <begin position="348"/>
        <end position="464"/>
    </location>
</feature>
<dbReference type="PROSITE" id="PS51257">
    <property type="entry name" value="PROKAR_LIPOPROTEIN"/>
    <property type="match status" value="1"/>
</dbReference>
<evidence type="ECO:0000256" key="2">
    <source>
        <dbReference type="ARBA" id="ARBA00006275"/>
    </source>
</evidence>
<dbReference type="InterPro" id="IPR012944">
    <property type="entry name" value="SusD_RagB_dom"/>
</dbReference>
<sequence>MKIYFKYKKWCSYLLVILSINIMLSSCKKYLDKKSNSSLVTPSTLSDLQALLDDAATMNQQRTPCYGEASSDEYFLPLSAFNALNDGDQKRYTWREYFFGSGNDWAACYQPIYNANLVLDLIKNIPQTSLNKVAWNNVKGSALFYRSYYFLCLLWNYAKAYDSTTANKDLGIALRLTSNFNVKSTRATNLQCYQQVIEDTKASIALLPAYPQHVMRPSKDAAYGLLARCYLSMRDYKNALLFSDSCLQLNNQLMDYNNDPDIPKGITASAPFHQFNKETIFYTEINTYFYFYLTSISSRIDTALIQLYNQNDLRRLAYYSSNSDGYKTFKGAYTNSLYSMFSGMATDELYLTRAECYIRNGQLQQGLNDLNTLLAKRYQTGAFVAYTVSMGQTAALNLVLQEREKELVMRGMRWMDLKRLNKEGANITIKREEGDQTYTLEPNANFYALPIPEDIIKLTGMQQNDL</sequence>
<evidence type="ECO:0000313" key="9">
    <source>
        <dbReference type="Proteomes" id="UP000266118"/>
    </source>
</evidence>
<evidence type="ECO:0000313" key="8">
    <source>
        <dbReference type="EMBL" id="AYD48464.1"/>
    </source>
</evidence>
<evidence type="ECO:0000259" key="6">
    <source>
        <dbReference type="Pfam" id="PF07980"/>
    </source>
</evidence>
<dbReference type="Proteomes" id="UP000266118">
    <property type="component" value="Chromosome"/>
</dbReference>
<dbReference type="InterPro" id="IPR033985">
    <property type="entry name" value="SusD-like_N"/>
</dbReference>
<dbReference type="RefSeq" id="WP_119989236.1">
    <property type="nucleotide sequence ID" value="NZ_CP032489.1"/>
</dbReference>
<dbReference type="AlphaFoldDB" id="A0A386HT52"/>
<comment type="similarity">
    <text evidence="2">Belongs to the SusD family.</text>
</comment>
<dbReference type="Pfam" id="PF07980">
    <property type="entry name" value="SusD_RagB"/>
    <property type="match status" value="1"/>
</dbReference>
<evidence type="ECO:0000256" key="1">
    <source>
        <dbReference type="ARBA" id="ARBA00004442"/>
    </source>
</evidence>
<protein>
    <submittedName>
        <fullName evidence="8">RagB/SusD family nutrient uptake outer membrane protein</fullName>
    </submittedName>
</protein>
<keyword evidence="3" id="KW-0732">Signal</keyword>
<keyword evidence="4" id="KW-0472">Membrane</keyword>
<name>A0A386HT52_9BACT</name>
<keyword evidence="9" id="KW-1185">Reference proteome</keyword>
<dbReference type="InterPro" id="IPR011990">
    <property type="entry name" value="TPR-like_helical_dom_sf"/>
</dbReference>
<dbReference type="OrthoDB" id="653598at2"/>
<dbReference type="Gene3D" id="1.25.40.390">
    <property type="match status" value="1"/>
</dbReference>
<reference evidence="8 9" key="1">
    <citation type="submission" date="2018-09" db="EMBL/GenBank/DDBJ databases">
        <title>Arachidicoccus sp. nov., a bacterium isolated from soil.</title>
        <authorList>
            <person name="Weon H.-Y."/>
            <person name="Kwon S.-W."/>
            <person name="Lee S.A."/>
        </authorList>
    </citation>
    <scope>NUCLEOTIDE SEQUENCE [LARGE SCALE GENOMIC DNA]</scope>
    <source>
        <strain evidence="8 9">KIS59-12</strain>
    </source>
</reference>